<feature type="non-terminal residue" evidence="3">
    <location>
        <position position="1"/>
    </location>
</feature>
<feature type="domain" description="Fibronectin type-III" evidence="2">
    <location>
        <begin position="41"/>
        <end position="132"/>
    </location>
</feature>
<dbReference type="InterPro" id="IPR036116">
    <property type="entry name" value="FN3_sf"/>
</dbReference>
<dbReference type="Pfam" id="PF00041">
    <property type="entry name" value="fn3"/>
    <property type="match status" value="1"/>
</dbReference>
<dbReference type="InterPro" id="IPR013783">
    <property type="entry name" value="Ig-like_fold"/>
</dbReference>
<dbReference type="AlphaFoldDB" id="A0A7K6E6D9"/>
<dbReference type="SUPFAM" id="SSF49265">
    <property type="entry name" value="Fibronectin type III"/>
    <property type="match status" value="1"/>
</dbReference>
<name>A0A7K6E6D9_9PASS</name>
<feature type="non-terminal residue" evidence="3">
    <location>
        <position position="152"/>
    </location>
</feature>
<dbReference type="EMBL" id="VZRM01002820">
    <property type="protein sequence ID" value="NWV34623.1"/>
    <property type="molecule type" value="Genomic_DNA"/>
</dbReference>
<evidence type="ECO:0000313" key="4">
    <source>
        <dbReference type="Proteomes" id="UP000575029"/>
    </source>
</evidence>
<protein>
    <submittedName>
        <fullName evidence="3">NPHN protein</fullName>
    </submittedName>
</protein>
<organism evidence="3 4">
    <name type="scientific">Grantiella picta</name>
    <dbReference type="NCBI Taxonomy" id="266360"/>
    <lineage>
        <taxon>Eukaryota</taxon>
        <taxon>Metazoa</taxon>
        <taxon>Chordata</taxon>
        <taxon>Craniata</taxon>
        <taxon>Vertebrata</taxon>
        <taxon>Euteleostomi</taxon>
        <taxon>Archelosauria</taxon>
        <taxon>Archosauria</taxon>
        <taxon>Dinosauria</taxon>
        <taxon>Saurischia</taxon>
        <taxon>Theropoda</taxon>
        <taxon>Coelurosauria</taxon>
        <taxon>Aves</taxon>
        <taxon>Neognathae</taxon>
        <taxon>Neoaves</taxon>
        <taxon>Telluraves</taxon>
        <taxon>Australaves</taxon>
        <taxon>Passeriformes</taxon>
        <taxon>Meliphagoidea</taxon>
        <taxon>Meliphagidae</taxon>
        <taxon>Grantiella</taxon>
    </lineage>
</organism>
<feature type="region of interest" description="Disordered" evidence="1">
    <location>
        <begin position="116"/>
        <end position="152"/>
    </location>
</feature>
<dbReference type="InterPro" id="IPR003961">
    <property type="entry name" value="FN3_dom"/>
</dbReference>
<evidence type="ECO:0000259" key="2">
    <source>
        <dbReference type="PROSITE" id="PS50853"/>
    </source>
</evidence>
<gene>
    <name evidence="3" type="primary">Nphs1</name>
    <name evidence="3" type="ORF">GRAPIC_R15963</name>
</gene>
<keyword evidence="4" id="KW-1185">Reference proteome</keyword>
<proteinExistence type="predicted"/>
<accession>A0A7K6E6D9</accession>
<evidence type="ECO:0000313" key="3">
    <source>
        <dbReference type="EMBL" id="NWV34623.1"/>
    </source>
</evidence>
<reference evidence="3 4" key="1">
    <citation type="submission" date="2019-09" db="EMBL/GenBank/DDBJ databases">
        <title>Bird 10,000 Genomes (B10K) Project - Family phase.</title>
        <authorList>
            <person name="Zhang G."/>
        </authorList>
    </citation>
    <scope>NUCLEOTIDE SEQUENCE [LARGE SCALE GENOMIC DNA]</scope>
    <source>
        <strain evidence="3">B10K-DU-029-50</strain>
        <tissue evidence="3">Heart</tissue>
    </source>
</reference>
<dbReference type="SMART" id="SM00060">
    <property type="entry name" value="FN3"/>
    <property type="match status" value="1"/>
</dbReference>
<dbReference type="Proteomes" id="UP000575029">
    <property type="component" value="Unassembled WGS sequence"/>
</dbReference>
<feature type="compositionally biased region" description="Pro residues" evidence="1">
    <location>
        <begin position="138"/>
        <end position="152"/>
    </location>
</feature>
<evidence type="ECO:0000256" key="1">
    <source>
        <dbReference type="SAM" id="MobiDB-lite"/>
    </source>
</evidence>
<comment type="caution">
    <text evidence="3">The sequence shown here is derived from an EMBL/GenBank/DDBJ whole genome shotgun (WGS) entry which is preliminary data.</text>
</comment>
<dbReference type="PROSITE" id="PS50853">
    <property type="entry name" value="FN3"/>
    <property type="match status" value="1"/>
</dbReference>
<dbReference type="CDD" id="cd00063">
    <property type="entry name" value="FN3"/>
    <property type="match status" value="1"/>
</dbReference>
<sequence length="152" mass="16299">PDWEDWESRNGTVGVFDCVAKNERGEVRRNFRLQLADRPDPPGSLQLSDVLATSLSVQWSPGFNGGLPQHFLIRAESPDAPPPPAALVTSGFSLTLRGLRPATPYDVTVIARNARGESGPARLRAETSALPEVVPPAWEEPPAAPPSGPEDS</sequence>
<dbReference type="Gene3D" id="2.60.40.10">
    <property type="entry name" value="Immunoglobulins"/>
    <property type="match status" value="1"/>
</dbReference>